<reference evidence="1" key="1">
    <citation type="submission" date="2021-06" db="EMBL/GenBank/DDBJ databases">
        <authorList>
            <person name="Kallberg Y."/>
            <person name="Tangrot J."/>
            <person name="Rosling A."/>
        </authorList>
    </citation>
    <scope>NUCLEOTIDE SEQUENCE</scope>
    <source>
        <strain evidence="1">MA461A</strain>
    </source>
</reference>
<name>A0ACA9RV57_9GLOM</name>
<protein>
    <submittedName>
        <fullName evidence="1">9009_t:CDS:1</fullName>
    </submittedName>
</protein>
<evidence type="ECO:0000313" key="1">
    <source>
        <dbReference type="EMBL" id="CAG8810767.1"/>
    </source>
</evidence>
<proteinExistence type="predicted"/>
<dbReference type="Proteomes" id="UP000789920">
    <property type="component" value="Unassembled WGS sequence"/>
</dbReference>
<comment type="caution">
    <text evidence="1">The sequence shown here is derived from an EMBL/GenBank/DDBJ whole genome shotgun (WGS) entry which is preliminary data.</text>
</comment>
<dbReference type="EMBL" id="CAJVQC010071632">
    <property type="protein sequence ID" value="CAG8810767.1"/>
    <property type="molecule type" value="Genomic_DNA"/>
</dbReference>
<gene>
    <name evidence="1" type="ORF">RPERSI_LOCUS23152</name>
</gene>
<feature type="non-terminal residue" evidence="1">
    <location>
        <position position="48"/>
    </location>
</feature>
<evidence type="ECO:0000313" key="2">
    <source>
        <dbReference type="Proteomes" id="UP000789920"/>
    </source>
</evidence>
<feature type="non-terminal residue" evidence="1">
    <location>
        <position position="1"/>
    </location>
</feature>
<sequence length="48" mass="5711">LVYLLISLPHWVDTPVYWYELAMLHYKLSHNFQIADFRITSLLCTDGL</sequence>
<keyword evidence="2" id="KW-1185">Reference proteome</keyword>
<accession>A0ACA9RV57</accession>
<organism evidence="1 2">
    <name type="scientific">Racocetra persica</name>
    <dbReference type="NCBI Taxonomy" id="160502"/>
    <lineage>
        <taxon>Eukaryota</taxon>
        <taxon>Fungi</taxon>
        <taxon>Fungi incertae sedis</taxon>
        <taxon>Mucoromycota</taxon>
        <taxon>Glomeromycotina</taxon>
        <taxon>Glomeromycetes</taxon>
        <taxon>Diversisporales</taxon>
        <taxon>Gigasporaceae</taxon>
        <taxon>Racocetra</taxon>
    </lineage>
</organism>